<feature type="region of interest" description="Disordered" evidence="1">
    <location>
        <begin position="1"/>
        <end position="164"/>
    </location>
</feature>
<evidence type="ECO:0000256" key="1">
    <source>
        <dbReference type="SAM" id="MobiDB-lite"/>
    </source>
</evidence>
<feature type="compositionally biased region" description="Basic residues" evidence="1">
    <location>
        <begin position="38"/>
        <end position="47"/>
    </location>
</feature>
<organism evidence="2 3">
    <name type="scientific">Eumeta variegata</name>
    <name type="common">Bagworm moth</name>
    <name type="synonym">Eumeta japonica</name>
    <dbReference type="NCBI Taxonomy" id="151549"/>
    <lineage>
        <taxon>Eukaryota</taxon>
        <taxon>Metazoa</taxon>
        <taxon>Ecdysozoa</taxon>
        <taxon>Arthropoda</taxon>
        <taxon>Hexapoda</taxon>
        <taxon>Insecta</taxon>
        <taxon>Pterygota</taxon>
        <taxon>Neoptera</taxon>
        <taxon>Endopterygota</taxon>
        <taxon>Lepidoptera</taxon>
        <taxon>Glossata</taxon>
        <taxon>Ditrysia</taxon>
        <taxon>Tineoidea</taxon>
        <taxon>Psychidae</taxon>
        <taxon>Oiketicinae</taxon>
        <taxon>Eumeta</taxon>
    </lineage>
</organism>
<keyword evidence="3" id="KW-1185">Reference proteome</keyword>
<dbReference type="Proteomes" id="UP000299102">
    <property type="component" value="Unassembled WGS sequence"/>
</dbReference>
<reference evidence="2 3" key="1">
    <citation type="journal article" date="2019" name="Commun. Biol.">
        <title>The bagworm genome reveals a unique fibroin gene that provides high tensile strength.</title>
        <authorList>
            <person name="Kono N."/>
            <person name="Nakamura H."/>
            <person name="Ohtoshi R."/>
            <person name="Tomita M."/>
            <person name="Numata K."/>
            <person name="Arakawa K."/>
        </authorList>
    </citation>
    <scope>NUCLEOTIDE SEQUENCE [LARGE SCALE GENOMIC DNA]</scope>
</reference>
<dbReference type="EMBL" id="BGZK01000595">
    <property type="protein sequence ID" value="GBP52108.1"/>
    <property type="molecule type" value="Genomic_DNA"/>
</dbReference>
<accession>A0A4C1WKZ2</accession>
<protein>
    <submittedName>
        <fullName evidence="2">Uncharacterized protein</fullName>
    </submittedName>
</protein>
<proteinExistence type="predicted"/>
<feature type="compositionally biased region" description="Basic and acidic residues" evidence="1">
    <location>
        <begin position="54"/>
        <end position="64"/>
    </location>
</feature>
<gene>
    <name evidence="2" type="ORF">EVAR_42011_1</name>
</gene>
<evidence type="ECO:0000313" key="3">
    <source>
        <dbReference type="Proteomes" id="UP000299102"/>
    </source>
</evidence>
<sequence length="177" mass="19110">MTIRGRNTLRGLHGNSNERSTLALVDTLHRSTLPTPRRPTHRARHRSATGSSTERWRPRGRASDSPRAADAALELRPRRRRDAPVDEPPTGSIAGPGPSPQPPARDGSVWPVAAAPAPGPERPTQPGQARRRSGHATGGPGRRRSPRPGTAGARPGGGNPGPWMVYVWRNKNTIFRP</sequence>
<name>A0A4C1WKZ2_EUMVA</name>
<comment type="caution">
    <text evidence="2">The sequence shown here is derived from an EMBL/GenBank/DDBJ whole genome shotgun (WGS) entry which is preliminary data.</text>
</comment>
<dbReference type="AlphaFoldDB" id="A0A4C1WKZ2"/>
<evidence type="ECO:0000313" key="2">
    <source>
        <dbReference type="EMBL" id="GBP52108.1"/>
    </source>
</evidence>